<sequence length="132" mass="14999">MSFRDHRVRLFEKKLKVMFDRIDLELEEEWGEAYPLHPARPASGTYGNPQDEGLFSLGASFSAGYGSDHGRGYVMEVRLATLAQVPHNEVEKIRDYVVTRVKEILPELFGDRTLEVVRDGDLFKIVGDLSIS</sequence>
<dbReference type="RefSeq" id="WP_103679276.1">
    <property type="nucleotide sequence ID" value="NZ_LPWH01000004.1"/>
</dbReference>
<evidence type="ECO:0000313" key="1">
    <source>
        <dbReference type="EMBL" id="POR05282.1"/>
    </source>
</evidence>
<name>A0A2S4K0I6_9SPIO</name>
<comment type="caution">
    <text evidence="1">The sequence shown here is derived from an EMBL/GenBank/DDBJ whole genome shotgun (WGS) entry which is preliminary data.</text>
</comment>
<dbReference type="Proteomes" id="UP000237350">
    <property type="component" value="Unassembled WGS sequence"/>
</dbReference>
<reference evidence="2" key="1">
    <citation type="submission" date="2015-12" db="EMBL/GenBank/DDBJ databases">
        <authorList>
            <person name="Lodha T.D."/>
            <person name="Chintalapati S."/>
            <person name="Chintalapati V.R."/>
            <person name="Sravanthi T."/>
        </authorList>
    </citation>
    <scope>NUCLEOTIDE SEQUENCE [LARGE SCALE GENOMIC DNA]</scope>
    <source>
        <strain evidence="2">JC133</strain>
    </source>
</reference>
<protein>
    <submittedName>
        <fullName evidence="1">Uncharacterized protein</fullName>
    </submittedName>
</protein>
<dbReference type="EMBL" id="LPWH01000004">
    <property type="protein sequence ID" value="POR05282.1"/>
    <property type="molecule type" value="Genomic_DNA"/>
</dbReference>
<dbReference type="AlphaFoldDB" id="A0A2S4K0I6"/>
<evidence type="ECO:0000313" key="2">
    <source>
        <dbReference type="Proteomes" id="UP000237350"/>
    </source>
</evidence>
<gene>
    <name evidence="1" type="ORF">AU468_01990</name>
</gene>
<keyword evidence="2" id="KW-1185">Reference proteome</keyword>
<accession>A0A2S4K0I6</accession>
<dbReference type="OrthoDB" id="350508at2"/>
<proteinExistence type="predicted"/>
<organism evidence="1 2">
    <name type="scientific">Alkalispirochaeta sphaeroplastigenens</name>
    <dbReference type="NCBI Taxonomy" id="1187066"/>
    <lineage>
        <taxon>Bacteria</taxon>
        <taxon>Pseudomonadati</taxon>
        <taxon>Spirochaetota</taxon>
        <taxon>Spirochaetia</taxon>
        <taxon>Spirochaetales</taxon>
        <taxon>Spirochaetaceae</taxon>
        <taxon>Alkalispirochaeta</taxon>
    </lineage>
</organism>